<evidence type="ECO:0000256" key="3">
    <source>
        <dbReference type="ARBA" id="ARBA00022448"/>
    </source>
</evidence>
<dbReference type="SUPFAM" id="SSF54495">
    <property type="entry name" value="UBC-like"/>
    <property type="match status" value="1"/>
</dbReference>
<evidence type="ECO:0000256" key="4">
    <source>
        <dbReference type="ARBA" id="ARBA00022753"/>
    </source>
</evidence>
<feature type="compositionally biased region" description="Pro residues" evidence="8">
    <location>
        <begin position="319"/>
        <end position="363"/>
    </location>
</feature>
<keyword evidence="3 7" id="KW-0813">Transport</keyword>
<evidence type="ECO:0000259" key="9">
    <source>
        <dbReference type="PROSITE" id="PS51312"/>
    </source>
</evidence>
<dbReference type="PRINTS" id="PR01217">
    <property type="entry name" value="PRICHEXTENSN"/>
</dbReference>
<dbReference type="GO" id="GO:0072666">
    <property type="term" value="P:establishment of protein localization to vacuole"/>
    <property type="evidence" value="ECO:0007669"/>
    <property type="project" value="UniProtKB-ARBA"/>
</dbReference>
<proteinExistence type="inferred from homology"/>
<dbReference type="InterPro" id="IPR016135">
    <property type="entry name" value="UBQ-conjugating_enzyme/RWD"/>
</dbReference>
<dbReference type="GO" id="GO:0043162">
    <property type="term" value="P:ubiquitin-dependent protein catabolic process via the multivesicular body sorting pathway"/>
    <property type="evidence" value="ECO:0007669"/>
    <property type="project" value="UniProtKB-ARBA"/>
</dbReference>
<evidence type="ECO:0000256" key="1">
    <source>
        <dbReference type="ARBA" id="ARBA00004177"/>
    </source>
</evidence>
<dbReference type="Pfam" id="PF09454">
    <property type="entry name" value="Vps23_core"/>
    <property type="match status" value="1"/>
</dbReference>
<dbReference type="GO" id="GO:0006886">
    <property type="term" value="P:intracellular protein transport"/>
    <property type="evidence" value="ECO:0007669"/>
    <property type="project" value="UniProtKB-ARBA"/>
</dbReference>
<name>A0AAF0YHJ8_9TREE</name>
<dbReference type="CDD" id="cd11685">
    <property type="entry name" value="UEV_TSG101-like"/>
    <property type="match status" value="1"/>
</dbReference>
<dbReference type="InterPro" id="IPR017916">
    <property type="entry name" value="SB_dom"/>
</dbReference>
<feature type="compositionally biased region" description="Low complexity" evidence="8">
    <location>
        <begin position="305"/>
        <end position="318"/>
    </location>
</feature>
<evidence type="ECO:0000256" key="5">
    <source>
        <dbReference type="ARBA" id="ARBA00022927"/>
    </source>
</evidence>
<comment type="similarity">
    <text evidence="2">Belongs to the ubiquitin-conjugating enzyme family. UEV subfamily.</text>
</comment>
<protein>
    <submittedName>
        <fullName evidence="11">Tumor susceptibility protein</fullName>
    </submittedName>
</protein>
<evidence type="ECO:0000259" key="10">
    <source>
        <dbReference type="PROSITE" id="PS51322"/>
    </source>
</evidence>
<dbReference type="InterPro" id="IPR052070">
    <property type="entry name" value="ESCRT-I_UEV_domain"/>
</dbReference>
<feature type="region of interest" description="Disordered" evidence="8">
    <location>
        <begin position="159"/>
        <end position="400"/>
    </location>
</feature>
<keyword evidence="5 7" id="KW-0653">Protein transport</keyword>
<feature type="compositionally biased region" description="Pro residues" evidence="8">
    <location>
        <begin position="230"/>
        <end position="259"/>
    </location>
</feature>
<organism evidence="11 12">
    <name type="scientific">Vanrija pseudolonga</name>
    <dbReference type="NCBI Taxonomy" id="143232"/>
    <lineage>
        <taxon>Eukaryota</taxon>
        <taxon>Fungi</taxon>
        <taxon>Dikarya</taxon>
        <taxon>Basidiomycota</taxon>
        <taxon>Agaricomycotina</taxon>
        <taxon>Tremellomycetes</taxon>
        <taxon>Trichosporonales</taxon>
        <taxon>Trichosporonaceae</taxon>
        <taxon>Vanrija</taxon>
    </lineage>
</organism>
<dbReference type="Gene3D" id="6.10.140.820">
    <property type="match status" value="1"/>
</dbReference>
<dbReference type="GeneID" id="87811945"/>
<dbReference type="Pfam" id="PF05743">
    <property type="entry name" value="UEV"/>
    <property type="match status" value="1"/>
</dbReference>
<dbReference type="Gene3D" id="3.10.110.10">
    <property type="entry name" value="Ubiquitin Conjugating Enzyme"/>
    <property type="match status" value="1"/>
</dbReference>
<dbReference type="RefSeq" id="XP_062631305.1">
    <property type="nucleotide sequence ID" value="XM_062775321.1"/>
</dbReference>
<evidence type="ECO:0000313" key="12">
    <source>
        <dbReference type="Proteomes" id="UP000827549"/>
    </source>
</evidence>
<dbReference type="InterPro" id="IPR008883">
    <property type="entry name" value="UEV_N"/>
</dbReference>
<dbReference type="AlphaFoldDB" id="A0AAF0YHJ8"/>
<keyword evidence="6" id="KW-0175">Coiled coil</keyword>
<keyword evidence="4" id="KW-0967">Endosome</keyword>
<evidence type="ECO:0000256" key="2">
    <source>
        <dbReference type="ARBA" id="ARBA00009594"/>
    </source>
</evidence>
<dbReference type="PROSITE" id="PS51322">
    <property type="entry name" value="UEV"/>
    <property type="match status" value="1"/>
</dbReference>
<dbReference type="SUPFAM" id="SSF140111">
    <property type="entry name" value="Endosomal sorting complex assembly domain"/>
    <property type="match status" value="1"/>
</dbReference>
<dbReference type="GO" id="GO:0000813">
    <property type="term" value="C:ESCRT I complex"/>
    <property type="evidence" value="ECO:0007669"/>
    <property type="project" value="TreeGrafter"/>
</dbReference>
<sequence length="562" mass="60103">MAPLDLTRDWLKGVLRPYPARDVILPEVLGVLGQWRTLAVKTDAFTFDSGQTALLVLLHGTLPITYRGATYHIPLHIWLPHEYPRAPPLAFVVPTKDMGVRKGREVQPGGQIDEGVLGGWWASWPAAERTLPTLLRKLAEVFSVVPPVYAKPPEAARVASPAAASPTSAHQPGPPPPAPSRPFSNGDPLPQYRPAPSPPTAAASTPPPVPSRQASAAYPQSPVRSSSSPAPAPPQSPPVPLRPGQQPPVPHRPVFPPPVLDTTGYNSSASPQPLSPAHAGPSWHPHPHPGQQYAPVPAPGPPAPFQQQWVPPGQQQQYAPPPPQHAGPPPPRAYYAQPAPPVPAQAPAPPPLPPQQAPPPPPAATRAPDLLSSPEIGTTPLPDAGDVPPPAPSKPPPPSLLHLHSILLPHLHASLPPLLHSLEHSRAQLRERGEDLASGEPAIRDEMARLEAVKKVCDAVGKKVGDVVERGGARVAELEAKGDPSVDEVVVGISIVHNQLIDLVAEDNALEDTIYHLTRALDAERIDLDRYLKAVRSLAREQYMKRALIERILQGLGQKVEW</sequence>
<dbReference type="PANTHER" id="PTHR23306">
    <property type="entry name" value="TUMOR SUSCEPTIBILITY GENE 101 PROTEIN-RELATED"/>
    <property type="match status" value="1"/>
</dbReference>
<comment type="subcellular location">
    <subcellularLocation>
        <location evidence="1">Endosome</location>
    </subcellularLocation>
</comment>
<dbReference type="Proteomes" id="UP000827549">
    <property type="component" value="Chromosome 6"/>
</dbReference>
<feature type="compositionally biased region" description="Pro residues" evidence="8">
    <location>
        <begin position="191"/>
        <end position="210"/>
    </location>
</feature>
<feature type="compositionally biased region" description="Pro residues" evidence="8">
    <location>
        <begin position="387"/>
        <end position="399"/>
    </location>
</feature>
<dbReference type="GO" id="GO:0043130">
    <property type="term" value="F:ubiquitin binding"/>
    <property type="evidence" value="ECO:0007669"/>
    <property type="project" value="TreeGrafter"/>
</dbReference>
<dbReference type="PANTHER" id="PTHR23306:SF3">
    <property type="entry name" value="TUMOR SUPPRESSOR PROTEIN 101"/>
    <property type="match status" value="1"/>
</dbReference>
<feature type="domain" description="UEV" evidence="10">
    <location>
        <begin position="5"/>
        <end position="152"/>
    </location>
</feature>
<evidence type="ECO:0000256" key="8">
    <source>
        <dbReference type="SAM" id="MobiDB-lite"/>
    </source>
</evidence>
<feature type="compositionally biased region" description="Low complexity" evidence="8">
    <location>
        <begin position="219"/>
        <end position="229"/>
    </location>
</feature>
<dbReference type="PROSITE" id="PS51312">
    <property type="entry name" value="SB"/>
    <property type="match status" value="1"/>
</dbReference>
<evidence type="ECO:0000256" key="6">
    <source>
        <dbReference type="ARBA" id="ARBA00023054"/>
    </source>
</evidence>
<feature type="compositionally biased region" description="Polar residues" evidence="8">
    <location>
        <begin position="263"/>
        <end position="272"/>
    </location>
</feature>
<evidence type="ECO:0000313" key="11">
    <source>
        <dbReference type="EMBL" id="WOO85279.1"/>
    </source>
</evidence>
<keyword evidence="12" id="KW-1185">Reference proteome</keyword>
<dbReference type="EMBL" id="CP086719">
    <property type="protein sequence ID" value="WOO85279.1"/>
    <property type="molecule type" value="Genomic_DNA"/>
</dbReference>
<dbReference type="InterPro" id="IPR037202">
    <property type="entry name" value="ESCRT_assembly_dom"/>
</dbReference>
<evidence type="ECO:0000256" key="7">
    <source>
        <dbReference type="PROSITE-ProRule" id="PRU00644"/>
    </source>
</evidence>
<feature type="domain" description="SB" evidence="9">
    <location>
        <begin position="494"/>
        <end position="562"/>
    </location>
</feature>
<accession>A0AAF0YHJ8</accession>
<gene>
    <name evidence="11" type="primary">TSG101</name>
    <name evidence="11" type="ORF">LOC62_06G008781</name>
</gene>
<feature type="compositionally biased region" description="Low complexity" evidence="8">
    <location>
        <begin position="159"/>
        <end position="171"/>
    </location>
</feature>
<reference evidence="11" key="1">
    <citation type="submission" date="2023-10" db="EMBL/GenBank/DDBJ databases">
        <authorList>
            <person name="Noh H."/>
        </authorList>
    </citation>
    <scope>NUCLEOTIDE SEQUENCE</scope>
    <source>
        <strain evidence="11">DUCC4014</strain>
    </source>
</reference>